<feature type="compositionally biased region" description="Low complexity" evidence="1">
    <location>
        <begin position="823"/>
        <end position="838"/>
    </location>
</feature>
<dbReference type="PANTHER" id="PTHR12460">
    <property type="entry name" value="CYCLIN-DEPENDENT KINASE INHIBITOR-RELATED PROTEIN"/>
    <property type="match status" value="1"/>
</dbReference>
<evidence type="ECO:0000313" key="3">
    <source>
        <dbReference type="Proteomes" id="UP000324233"/>
    </source>
</evidence>
<name>A0A5B9W2H6_9BACT</name>
<accession>A0A5B9W2H6</accession>
<sequence>MRQPRVRAHFEVAPTGPPPARLAAARSPRRLAGLAVALATVGTLAGLDARAQAPSTTAPAAAGADSAKSSAGDGGPLARYVPKDNLVFMASFDGLDAHAEAWQKTAAYKMLNTTPLGVMLEEVAAQLLDRALEGVPNRRLNGTEAVALLETILRKGWLLSFTAPGKGGPPPVAMLVFRGMAAKETRLQASRALGMLMGADKPRTERRKGRFVVLINAAGTAWWAEKDDIVIGPSKEGIDYITDVLDGKVPSAVEHPVVKELSQAEGTFRPVLTCFMAESGVTDRPLSGIETFVQTLHTSVGVTRLDYRWGFDDDALMSVLRLNAPSPRKPVLALFDQPRLDTKQLIPIPDGVDSFVTVSASPAKLLESIAELDRSGQVRGKIDELLERIKGQGKLNIEKDLLGNLGPRMTLYLAPGRSAAATDEAPKAGLDLGSLMTMIQPLFPKPTLVAEIRDPVAFNRALDATVIAINKELKAMAVEKAATLAEAGGEGRPGQAGAPPGQGNDRSSRRRSNRETPAPELRLAPGAETVKTYMLVVPPDSPIKLNIPGLRPTIRQEGKFVAIASTSEAARVAIDAVKKKDWKPSADIDQALGHTPPNSILLAVDDLRSTAPGILANLPGTIQMQVNTTIAVLQSQQGMQPGQVPGGYPGASAPGSFGPAPSTPPGGSPGGRPGLPRGAGGRDRGPNAEGFDPAGQPPSAYPGAGGQAPAGYPGSGGQRPPGYPGAGGQAPAGYPGSGGPQPGGAGNAGGAPAMMEIKVDPSKLPKAEDLKALMFPGTCAVSVDDKSIRIVIRESFPNPVTLMTFGGGVGGWYYTVSQAAQRAQQAAGGADGAGAAPAPGGPPQAGPGSPGGPASPRGRPGGPAGARGPGGRGMTRPND</sequence>
<feature type="compositionally biased region" description="Gly residues" evidence="1">
    <location>
        <begin position="668"/>
        <end position="679"/>
    </location>
</feature>
<reference evidence="2 3" key="1">
    <citation type="submission" date="2019-08" db="EMBL/GenBank/DDBJ databases">
        <title>Deep-cultivation of Planctomycetes and their phenomic and genomic characterization uncovers novel biology.</title>
        <authorList>
            <person name="Wiegand S."/>
            <person name="Jogler M."/>
            <person name="Boedeker C."/>
            <person name="Pinto D."/>
            <person name="Vollmers J."/>
            <person name="Rivas-Marin E."/>
            <person name="Kohn T."/>
            <person name="Peeters S.H."/>
            <person name="Heuer A."/>
            <person name="Rast P."/>
            <person name="Oberbeckmann S."/>
            <person name="Bunk B."/>
            <person name="Jeske O."/>
            <person name="Meyerdierks A."/>
            <person name="Storesund J.E."/>
            <person name="Kallscheuer N."/>
            <person name="Luecker S."/>
            <person name="Lage O.M."/>
            <person name="Pohl T."/>
            <person name="Merkel B.J."/>
            <person name="Hornburger P."/>
            <person name="Mueller R.-W."/>
            <person name="Bruemmer F."/>
            <person name="Labrenz M."/>
            <person name="Spormann A.M."/>
            <person name="Op den Camp H."/>
            <person name="Overmann J."/>
            <person name="Amann R."/>
            <person name="Jetten M.S.M."/>
            <person name="Mascher T."/>
            <person name="Medema M.H."/>
            <person name="Devos D.P."/>
            <person name="Kaster A.-K."/>
            <person name="Ovreas L."/>
            <person name="Rohde M."/>
            <person name="Galperin M.Y."/>
            <person name="Jogler C."/>
        </authorList>
    </citation>
    <scope>NUCLEOTIDE SEQUENCE [LARGE SCALE GENOMIC DNA]</scope>
    <source>
        <strain evidence="2 3">OJF2</strain>
    </source>
</reference>
<protein>
    <submittedName>
        <fullName evidence="2">Uncharacterized protein</fullName>
    </submittedName>
</protein>
<feature type="region of interest" description="Disordered" evidence="1">
    <location>
        <begin position="1"/>
        <end position="22"/>
    </location>
</feature>
<feature type="compositionally biased region" description="Gly residues" evidence="1">
    <location>
        <begin position="859"/>
        <end position="873"/>
    </location>
</feature>
<keyword evidence="3" id="KW-1185">Reference proteome</keyword>
<proteinExistence type="predicted"/>
<dbReference type="AlphaFoldDB" id="A0A5B9W2H6"/>
<feature type="compositionally biased region" description="Low complexity" evidence="1">
    <location>
        <begin position="650"/>
        <end position="660"/>
    </location>
</feature>
<dbReference type="KEGG" id="agv:OJF2_27700"/>
<feature type="region of interest" description="Disordered" evidence="1">
    <location>
        <begin position="638"/>
        <end position="752"/>
    </location>
</feature>
<dbReference type="EMBL" id="CP042997">
    <property type="protein sequence ID" value="QEH34235.1"/>
    <property type="molecule type" value="Genomic_DNA"/>
</dbReference>
<organism evidence="2 3">
    <name type="scientific">Aquisphaera giovannonii</name>
    <dbReference type="NCBI Taxonomy" id="406548"/>
    <lineage>
        <taxon>Bacteria</taxon>
        <taxon>Pseudomonadati</taxon>
        <taxon>Planctomycetota</taxon>
        <taxon>Planctomycetia</taxon>
        <taxon>Isosphaerales</taxon>
        <taxon>Isosphaeraceae</taxon>
        <taxon>Aquisphaera</taxon>
    </lineage>
</organism>
<dbReference type="OrthoDB" id="243026at2"/>
<evidence type="ECO:0000313" key="2">
    <source>
        <dbReference type="EMBL" id="QEH34235.1"/>
    </source>
</evidence>
<evidence type="ECO:0000256" key="1">
    <source>
        <dbReference type="SAM" id="MobiDB-lite"/>
    </source>
</evidence>
<dbReference type="PANTHER" id="PTHR12460:SF0">
    <property type="entry name" value="CID DOMAIN-CONTAINING PROTEIN-RELATED"/>
    <property type="match status" value="1"/>
</dbReference>
<gene>
    <name evidence="2" type="ORF">OJF2_27700</name>
</gene>
<dbReference type="RefSeq" id="WP_148594188.1">
    <property type="nucleotide sequence ID" value="NZ_CP042997.1"/>
</dbReference>
<feature type="compositionally biased region" description="Gly residues" evidence="1">
    <location>
        <begin position="703"/>
        <end position="749"/>
    </location>
</feature>
<dbReference type="GO" id="GO:0000993">
    <property type="term" value="F:RNA polymerase II complex binding"/>
    <property type="evidence" value="ECO:0007669"/>
    <property type="project" value="TreeGrafter"/>
</dbReference>
<dbReference type="GO" id="GO:0031124">
    <property type="term" value="P:mRNA 3'-end processing"/>
    <property type="evidence" value="ECO:0007669"/>
    <property type="project" value="TreeGrafter"/>
</dbReference>
<dbReference type="Proteomes" id="UP000324233">
    <property type="component" value="Chromosome"/>
</dbReference>
<feature type="region of interest" description="Disordered" evidence="1">
    <location>
        <begin position="486"/>
        <end position="524"/>
    </location>
</feature>
<feature type="region of interest" description="Disordered" evidence="1">
    <location>
        <begin position="823"/>
        <end position="879"/>
    </location>
</feature>